<sequence length="322" mass="35857">MGEGDRLVENAAPILQSVFIRNISSLAALIVLVCDYVANLTDEYNYIWKRPITAPKLIYIFARYLGLLAHIFNIVLVFTVFSRLPVKRHLCEALFMFLIGVCCALLAALDFILMLRVYVLYNRSWKVALSLIALLATEAALVSTCLTRTLPLVPFDPICDVRETPCEVVYFTASVVLTQVILLLMVVVKRNVAFGRAPVVHLVVREGAWIFVLVVSLFAINVPYSLFTRIARPHMVFGWPMTFLSLASCHVILNSIRPPDENEASTSSRRSTSPSVQFTTFLDLSVGSAFSSVQSFAISSSDESIGFDMRESLPSLTDSERC</sequence>
<feature type="transmembrane region" description="Helical" evidence="1">
    <location>
        <begin position="18"/>
        <end position="38"/>
    </location>
</feature>
<reference evidence="3 4" key="1">
    <citation type="journal article" date="2019" name="Nat. Ecol. Evol.">
        <title>Megaphylogeny resolves global patterns of mushroom evolution.</title>
        <authorList>
            <person name="Varga T."/>
            <person name="Krizsan K."/>
            <person name="Foldi C."/>
            <person name="Dima B."/>
            <person name="Sanchez-Garcia M."/>
            <person name="Sanchez-Ramirez S."/>
            <person name="Szollosi G.J."/>
            <person name="Szarkandi J.G."/>
            <person name="Papp V."/>
            <person name="Albert L."/>
            <person name="Andreopoulos W."/>
            <person name="Angelini C."/>
            <person name="Antonin V."/>
            <person name="Barry K.W."/>
            <person name="Bougher N.L."/>
            <person name="Buchanan P."/>
            <person name="Buyck B."/>
            <person name="Bense V."/>
            <person name="Catcheside P."/>
            <person name="Chovatia M."/>
            <person name="Cooper J."/>
            <person name="Damon W."/>
            <person name="Desjardin D."/>
            <person name="Finy P."/>
            <person name="Geml J."/>
            <person name="Haridas S."/>
            <person name="Hughes K."/>
            <person name="Justo A."/>
            <person name="Karasinski D."/>
            <person name="Kautmanova I."/>
            <person name="Kiss B."/>
            <person name="Kocsube S."/>
            <person name="Kotiranta H."/>
            <person name="LaButti K.M."/>
            <person name="Lechner B.E."/>
            <person name="Liimatainen K."/>
            <person name="Lipzen A."/>
            <person name="Lukacs Z."/>
            <person name="Mihaltcheva S."/>
            <person name="Morgado L.N."/>
            <person name="Niskanen T."/>
            <person name="Noordeloos M.E."/>
            <person name="Ohm R.A."/>
            <person name="Ortiz-Santana B."/>
            <person name="Ovrebo C."/>
            <person name="Racz N."/>
            <person name="Riley R."/>
            <person name="Savchenko A."/>
            <person name="Shiryaev A."/>
            <person name="Soop K."/>
            <person name="Spirin V."/>
            <person name="Szebenyi C."/>
            <person name="Tomsovsky M."/>
            <person name="Tulloss R.E."/>
            <person name="Uehling J."/>
            <person name="Grigoriev I.V."/>
            <person name="Vagvolgyi C."/>
            <person name="Papp T."/>
            <person name="Martin F.M."/>
            <person name="Miettinen O."/>
            <person name="Hibbett D.S."/>
            <person name="Nagy L.G."/>
        </authorList>
    </citation>
    <scope>NUCLEOTIDE SEQUENCE [LARGE SCALE GENOMIC DNA]</scope>
    <source>
        <strain evidence="3 4">CBS 166.37</strain>
    </source>
</reference>
<feature type="domain" description="DUF6533" evidence="2">
    <location>
        <begin position="25"/>
        <end position="68"/>
    </location>
</feature>
<evidence type="ECO:0000259" key="2">
    <source>
        <dbReference type="Pfam" id="PF20151"/>
    </source>
</evidence>
<keyword evidence="1" id="KW-1133">Transmembrane helix</keyword>
<accession>A0A5C3LYV6</accession>
<protein>
    <recommendedName>
        <fullName evidence="2">DUF6533 domain-containing protein</fullName>
    </recommendedName>
</protein>
<dbReference type="AlphaFoldDB" id="A0A5C3LYV6"/>
<feature type="transmembrane region" description="Helical" evidence="1">
    <location>
        <begin position="127"/>
        <end position="147"/>
    </location>
</feature>
<evidence type="ECO:0000313" key="4">
    <source>
        <dbReference type="Proteomes" id="UP000308652"/>
    </source>
</evidence>
<dbReference type="InterPro" id="IPR045340">
    <property type="entry name" value="DUF6533"/>
</dbReference>
<keyword evidence="1" id="KW-0812">Transmembrane</keyword>
<evidence type="ECO:0000313" key="3">
    <source>
        <dbReference type="EMBL" id="TFK37875.1"/>
    </source>
</evidence>
<feature type="transmembrane region" description="Helical" evidence="1">
    <location>
        <begin position="168"/>
        <end position="188"/>
    </location>
</feature>
<feature type="transmembrane region" description="Helical" evidence="1">
    <location>
        <begin position="93"/>
        <end position="121"/>
    </location>
</feature>
<proteinExistence type="predicted"/>
<keyword evidence="4" id="KW-1185">Reference proteome</keyword>
<dbReference type="STRING" id="68775.A0A5C3LYV6"/>
<dbReference type="OrthoDB" id="3206101at2759"/>
<keyword evidence="1" id="KW-0472">Membrane</keyword>
<dbReference type="Proteomes" id="UP000308652">
    <property type="component" value="Unassembled WGS sequence"/>
</dbReference>
<evidence type="ECO:0000256" key="1">
    <source>
        <dbReference type="SAM" id="Phobius"/>
    </source>
</evidence>
<organism evidence="3 4">
    <name type="scientific">Crucibulum laeve</name>
    <dbReference type="NCBI Taxonomy" id="68775"/>
    <lineage>
        <taxon>Eukaryota</taxon>
        <taxon>Fungi</taxon>
        <taxon>Dikarya</taxon>
        <taxon>Basidiomycota</taxon>
        <taxon>Agaricomycotina</taxon>
        <taxon>Agaricomycetes</taxon>
        <taxon>Agaricomycetidae</taxon>
        <taxon>Agaricales</taxon>
        <taxon>Agaricineae</taxon>
        <taxon>Nidulariaceae</taxon>
        <taxon>Crucibulum</taxon>
    </lineage>
</organism>
<gene>
    <name evidence="3" type="ORF">BDQ12DRAFT_684773</name>
</gene>
<feature type="transmembrane region" description="Helical" evidence="1">
    <location>
        <begin position="208"/>
        <end position="227"/>
    </location>
</feature>
<feature type="transmembrane region" description="Helical" evidence="1">
    <location>
        <begin position="58"/>
        <end position="81"/>
    </location>
</feature>
<dbReference type="Pfam" id="PF20151">
    <property type="entry name" value="DUF6533"/>
    <property type="match status" value="1"/>
</dbReference>
<dbReference type="EMBL" id="ML213606">
    <property type="protein sequence ID" value="TFK37875.1"/>
    <property type="molecule type" value="Genomic_DNA"/>
</dbReference>
<name>A0A5C3LYV6_9AGAR</name>